<evidence type="ECO:0000256" key="2">
    <source>
        <dbReference type="SAM" id="SignalP"/>
    </source>
</evidence>
<keyword evidence="2" id="KW-0732">Signal</keyword>
<dbReference type="RefSeq" id="WP_136961756.1">
    <property type="nucleotide sequence ID" value="NZ_CP039690.1"/>
</dbReference>
<dbReference type="PANTHER" id="PTHR11803:SF59">
    <property type="entry name" value="ENDORIBONUCLEASE"/>
    <property type="match status" value="1"/>
</dbReference>
<dbReference type="OrthoDB" id="9803101at2"/>
<feature type="chain" id="PRO_5020410499" description="RidA family protein" evidence="2">
    <location>
        <begin position="25"/>
        <end position="167"/>
    </location>
</feature>
<protein>
    <recommendedName>
        <fullName evidence="5">RidA family protein</fullName>
    </recommendedName>
</protein>
<dbReference type="Pfam" id="PF01042">
    <property type="entry name" value="Ribonuc_L-PSP"/>
    <property type="match status" value="1"/>
</dbReference>
<sequence length="167" mass="17998">MFRKTSFVLTLAASLIAAAGVASAQDVTRHRTPGSTFPIAAAVEVPAGRTTVYVSGMVPTVTNEQAPRNSLAAFGDTKAQTVTVLQAIERTLQRLNLQMKDVIKMQVFLVGDPTKENRMDFAGFMEGYTQFFGTPAQPNLPSRSVMQVAGLVNPGWLVEIEVTAVRP</sequence>
<comment type="similarity">
    <text evidence="1">Belongs to the RutC family.</text>
</comment>
<keyword evidence="4" id="KW-1185">Reference proteome</keyword>
<evidence type="ECO:0008006" key="5">
    <source>
        <dbReference type="Google" id="ProtNLM"/>
    </source>
</evidence>
<dbReference type="InterPro" id="IPR035959">
    <property type="entry name" value="RutC-like_sf"/>
</dbReference>
<evidence type="ECO:0000313" key="4">
    <source>
        <dbReference type="Proteomes" id="UP000298781"/>
    </source>
</evidence>
<dbReference type="GO" id="GO:0005829">
    <property type="term" value="C:cytosol"/>
    <property type="evidence" value="ECO:0007669"/>
    <property type="project" value="TreeGrafter"/>
</dbReference>
<dbReference type="Gene3D" id="3.30.1330.40">
    <property type="entry name" value="RutC-like"/>
    <property type="match status" value="1"/>
</dbReference>
<dbReference type="EMBL" id="CP039690">
    <property type="protein sequence ID" value="QCI66312.1"/>
    <property type="molecule type" value="Genomic_DNA"/>
</dbReference>
<dbReference type="Proteomes" id="UP000298781">
    <property type="component" value="Chromosome"/>
</dbReference>
<dbReference type="InterPro" id="IPR019897">
    <property type="entry name" value="RidA_CS"/>
</dbReference>
<dbReference type="InterPro" id="IPR006175">
    <property type="entry name" value="YjgF/YER057c/UK114"/>
</dbReference>
<name>A0A4D7BEA5_9HYPH</name>
<dbReference type="KEGG" id="pstg:E8M01_20075"/>
<reference evidence="3 4" key="1">
    <citation type="submission" date="2019-04" db="EMBL/GenBank/DDBJ databases">
        <title>Phreatobacter aquaticus sp. nov.</title>
        <authorList>
            <person name="Choi A."/>
        </authorList>
    </citation>
    <scope>NUCLEOTIDE SEQUENCE [LARGE SCALE GENOMIC DNA]</scope>
    <source>
        <strain evidence="3 4">KCTC 52518</strain>
    </source>
</reference>
<proteinExistence type="inferred from homology"/>
<dbReference type="CDD" id="cd06151">
    <property type="entry name" value="YjgF_YER057c_UK114_like_3"/>
    <property type="match status" value="1"/>
</dbReference>
<feature type="signal peptide" evidence="2">
    <location>
        <begin position="1"/>
        <end position="24"/>
    </location>
</feature>
<evidence type="ECO:0000313" key="3">
    <source>
        <dbReference type="EMBL" id="QCI66312.1"/>
    </source>
</evidence>
<accession>A0A4D7BEA5</accession>
<dbReference type="PROSITE" id="PS01094">
    <property type="entry name" value="UPF0076"/>
    <property type="match status" value="1"/>
</dbReference>
<evidence type="ECO:0000256" key="1">
    <source>
        <dbReference type="ARBA" id="ARBA00010552"/>
    </source>
</evidence>
<dbReference type="PANTHER" id="PTHR11803">
    <property type="entry name" value="2-IMINOBUTANOATE/2-IMINOPROPANOATE DEAMINASE RIDA"/>
    <property type="match status" value="1"/>
</dbReference>
<dbReference type="AlphaFoldDB" id="A0A4D7BEA5"/>
<gene>
    <name evidence="3" type="ORF">E8M01_20075</name>
</gene>
<dbReference type="GO" id="GO:0019239">
    <property type="term" value="F:deaminase activity"/>
    <property type="evidence" value="ECO:0007669"/>
    <property type="project" value="TreeGrafter"/>
</dbReference>
<organism evidence="3 4">
    <name type="scientific">Phreatobacter stygius</name>
    <dbReference type="NCBI Taxonomy" id="1940610"/>
    <lineage>
        <taxon>Bacteria</taxon>
        <taxon>Pseudomonadati</taxon>
        <taxon>Pseudomonadota</taxon>
        <taxon>Alphaproteobacteria</taxon>
        <taxon>Hyphomicrobiales</taxon>
        <taxon>Phreatobacteraceae</taxon>
        <taxon>Phreatobacter</taxon>
    </lineage>
</organism>
<dbReference type="SUPFAM" id="SSF55298">
    <property type="entry name" value="YjgF-like"/>
    <property type="match status" value="1"/>
</dbReference>